<dbReference type="EnsemblMetazoa" id="G6611.1">
    <property type="protein sequence ID" value="G6611.1:cds"/>
    <property type="gene ID" value="G6611"/>
</dbReference>
<evidence type="ECO:0000313" key="1">
    <source>
        <dbReference type="EnsemblMetazoa" id="G6611.1:cds"/>
    </source>
</evidence>
<reference evidence="1" key="1">
    <citation type="submission" date="2022-08" db="UniProtKB">
        <authorList>
            <consortium name="EnsemblMetazoa"/>
        </authorList>
    </citation>
    <scope>IDENTIFICATION</scope>
    <source>
        <strain evidence="1">05x7-T-G4-1.051#20</strain>
    </source>
</reference>
<proteinExistence type="predicted"/>
<accession>A0A8W8NPC0</accession>
<evidence type="ECO:0000313" key="2">
    <source>
        <dbReference type="Proteomes" id="UP000005408"/>
    </source>
</evidence>
<keyword evidence="2" id="KW-1185">Reference proteome</keyword>
<dbReference type="Proteomes" id="UP000005408">
    <property type="component" value="Unassembled WGS sequence"/>
</dbReference>
<organism evidence="1 2">
    <name type="scientific">Magallana gigas</name>
    <name type="common">Pacific oyster</name>
    <name type="synonym">Crassostrea gigas</name>
    <dbReference type="NCBI Taxonomy" id="29159"/>
    <lineage>
        <taxon>Eukaryota</taxon>
        <taxon>Metazoa</taxon>
        <taxon>Spiralia</taxon>
        <taxon>Lophotrochozoa</taxon>
        <taxon>Mollusca</taxon>
        <taxon>Bivalvia</taxon>
        <taxon>Autobranchia</taxon>
        <taxon>Pteriomorphia</taxon>
        <taxon>Ostreida</taxon>
        <taxon>Ostreoidea</taxon>
        <taxon>Ostreidae</taxon>
        <taxon>Magallana</taxon>
    </lineage>
</organism>
<protein>
    <submittedName>
        <fullName evidence="1">Uncharacterized protein</fullName>
    </submittedName>
</protein>
<sequence>MKRGQFCWARLPGLPKTMMWPVRREPGSTMDSEIVYCKADNAIFTVKTSNTEELLTEHWADIGLSVDGVGKGNILASRPFV</sequence>
<dbReference type="AlphaFoldDB" id="A0A8W8NPC0"/>
<name>A0A8W8NPC0_MAGGI</name>